<accession>A0AAV1YQH6</accession>
<name>A0AAV1YQH6_LUPLU</name>
<dbReference type="PANTHER" id="PTHR10353:SF208">
    <property type="entry name" value="GLYCOSIDE HYDROLASE FAMILY 1 PROTEIN"/>
    <property type="match status" value="1"/>
</dbReference>
<evidence type="ECO:0000313" key="4">
    <source>
        <dbReference type="Proteomes" id="UP001497480"/>
    </source>
</evidence>
<evidence type="ECO:0000313" key="3">
    <source>
        <dbReference type="EMBL" id="CAL0335159.1"/>
    </source>
</evidence>
<dbReference type="Pfam" id="PF00232">
    <property type="entry name" value="Glyco_hydro_1"/>
    <property type="match status" value="2"/>
</dbReference>
<sequence>MHLIGLQAMVGLHQRLKLQRKDFTTYAGVCFREFGDGVKYWTTVNEGNVFADGGYNSGYLPPQRKKYQDRQHGFIGFNLLIFGYFPLTNTSEEISAARRAQDFHIGWFLIPFIFGEYPDTMKKNVGWRLPIFSKSEFNLRAQLTS</sequence>
<dbReference type="InterPro" id="IPR001360">
    <property type="entry name" value="Glyco_hydro_1"/>
</dbReference>
<comment type="caution">
    <text evidence="3">The sequence shown here is derived from an EMBL/GenBank/DDBJ whole genome shotgun (WGS) entry which is preliminary data.</text>
</comment>
<dbReference type="EMBL" id="CAXHTB010000026">
    <property type="protein sequence ID" value="CAL0335159.1"/>
    <property type="molecule type" value="Genomic_DNA"/>
</dbReference>
<keyword evidence="4" id="KW-1185">Reference proteome</keyword>
<comment type="similarity">
    <text evidence="1 2">Belongs to the glycosyl hydrolase 1 family.</text>
</comment>
<dbReference type="Gene3D" id="3.20.20.80">
    <property type="entry name" value="Glycosidases"/>
    <property type="match status" value="2"/>
</dbReference>
<reference evidence="3 4" key="1">
    <citation type="submission" date="2024-03" db="EMBL/GenBank/DDBJ databases">
        <authorList>
            <person name="Martinez-Hernandez J."/>
        </authorList>
    </citation>
    <scope>NUCLEOTIDE SEQUENCE [LARGE SCALE GENOMIC DNA]</scope>
</reference>
<gene>
    <name evidence="3" type="ORF">LLUT_LOCUS36219</name>
</gene>
<dbReference type="PANTHER" id="PTHR10353">
    <property type="entry name" value="GLYCOSYL HYDROLASE"/>
    <property type="match status" value="1"/>
</dbReference>
<dbReference type="SUPFAM" id="SSF51445">
    <property type="entry name" value="(Trans)glycosidases"/>
    <property type="match status" value="1"/>
</dbReference>
<dbReference type="GO" id="GO:0005975">
    <property type="term" value="P:carbohydrate metabolic process"/>
    <property type="evidence" value="ECO:0007669"/>
    <property type="project" value="InterPro"/>
</dbReference>
<evidence type="ECO:0000256" key="1">
    <source>
        <dbReference type="ARBA" id="ARBA00010838"/>
    </source>
</evidence>
<dbReference type="InterPro" id="IPR017853">
    <property type="entry name" value="GH"/>
</dbReference>
<protein>
    <recommendedName>
        <fullName evidence="5">Beta-glucosidase</fullName>
    </recommendedName>
</protein>
<dbReference type="Proteomes" id="UP001497480">
    <property type="component" value="Unassembled WGS sequence"/>
</dbReference>
<dbReference type="AlphaFoldDB" id="A0AAV1YQH6"/>
<evidence type="ECO:0000256" key="2">
    <source>
        <dbReference type="RuleBase" id="RU003690"/>
    </source>
</evidence>
<organism evidence="3 4">
    <name type="scientific">Lupinus luteus</name>
    <name type="common">European yellow lupine</name>
    <dbReference type="NCBI Taxonomy" id="3873"/>
    <lineage>
        <taxon>Eukaryota</taxon>
        <taxon>Viridiplantae</taxon>
        <taxon>Streptophyta</taxon>
        <taxon>Embryophyta</taxon>
        <taxon>Tracheophyta</taxon>
        <taxon>Spermatophyta</taxon>
        <taxon>Magnoliopsida</taxon>
        <taxon>eudicotyledons</taxon>
        <taxon>Gunneridae</taxon>
        <taxon>Pentapetalae</taxon>
        <taxon>rosids</taxon>
        <taxon>fabids</taxon>
        <taxon>Fabales</taxon>
        <taxon>Fabaceae</taxon>
        <taxon>Papilionoideae</taxon>
        <taxon>50 kb inversion clade</taxon>
        <taxon>genistoids sensu lato</taxon>
        <taxon>core genistoids</taxon>
        <taxon>Genisteae</taxon>
        <taxon>Lupinus</taxon>
    </lineage>
</organism>
<evidence type="ECO:0008006" key="5">
    <source>
        <dbReference type="Google" id="ProtNLM"/>
    </source>
</evidence>
<proteinExistence type="inferred from homology"/>
<dbReference type="GO" id="GO:0008422">
    <property type="term" value="F:beta-glucosidase activity"/>
    <property type="evidence" value="ECO:0007669"/>
    <property type="project" value="TreeGrafter"/>
</dbReference>